<dbReference type="eggNOG" id="COG2220">
    <property type="taxonomic scope" value="Bacteria"/>
</dbReference>
<comment type="function">
    <text evidence="3">Counteracts the endogenous Pycsar antiviral defense system. Phosphodiesterase that enables metal-dependent hydrolysis of host cyclic nucleotide Pycsar defense signals such as cCMP and cUMP.</text>
</comment>
<evidence type="ECO:0000256" key="3">
    <source>
        <dbReference type="ARBA" id="ARBA00034301"/>
    </source>
</evidence>
<organism evidence="7 8">
    <name type="scientific">Paenibacillus curdlanolyticus YK9</name>
    <dbReference type="NCBI Taxonomy" id="717606"/>
    <lineage>
        <taxon>Bacteria</taxon>
        <taxon>Bacillati</taxon>
        <taxon>Bacillota</taxon>
        <taxon>Bacilli</taxon>
        <taxon>Bacillales</taxon>
        <taxon>Paenibacillaceae</taxon>
        <taxon>Paenibacillus</taxon>
    </lineage>
</organism>
<dbReference type="InterPro" id="IPR022877">
    <property type="entry name" value="UPF0173"/>
</dbReference>
<evidence type="ECO:0000256" key="2">
    <source>
        <dbReference type="ARBA" id="ARBA00034221"/>
    </source>
</evidence>
<name>E0I8N2_9BACL</name>
<comment type="catalytic activity">
    <reaction evidence="2">
        <text>3',5'-cyclic CMP + H2O = CMP + H(+)</text>
        <dbReference type="Rhea" id="RHEA:72675"/>
        <dbReference type="ChEBI" id="CHEBI:15377"/>
        <dbReference type="ChEBI" id="CHEBI:15378"/>
        <dbReference type="ChEBI" id="CHEBI:58003"/>
        <dbReference type="ChEBI" id="CHEBI:60377"/>
    </reaction>
    <physiologicalReaction direction="left-to-right" evidence="2">
        <dbReference type="Rhea" id="RHEA:72676"/>
    </physiologicalReaction>
</comment>
<proteinExistence type="inferred from homology"/>
<evidence type="ECO:0000313" key="8">
    <source>
        <dbReference type="Proteomes" id="UP000005387"/>
    </source>
</evidence>
<protein>
    <recommendedName>
        <fullName evidence="5">UPF0173 metal-dependent hydrolase PaecuDRAFT_1985</fullName>
    </recommendedName>
</protein>
<accession>E0I8N2</accession>
<keyword evidence="1 5" id="KW-0378">Hydrolase</keyword>
<comment type="similarity">
    <text evidence="5">Belongs to the UPF0173 family.</text>
</comment>
<reference evidence="7 8" key="1">
    <citation type="submission" date="2010-07" db="EMBL/GenBank/DDBJ databases">
        <title>The draft genome of Paenibacillus curdlanolyticus YK9.</title>
        <authorList>
            <consortium name="US DOE Joint Genome Institute (JGI-PGF)"/>
            <person name="Lucas S."/>
            <person name="Copeland A."/>
            <person name="Lapidus A."/>
            <person name="Cheng J.-F."/>
            <person name="Bruce D."/>
            <person name="Goodwin L."/>
            <person name="Pitluck S."/>
            <person name="Land M.L."/>
            <person name="Hauser L."/>
            <person name="Chang Y.-J."/>
            <person name="Jeffries C."/>
            <person name="Anderson I.J."/>
            <person name="Johnson E."/>
            <person name="Loganathan U."/>
            <person name="Mulhopadhyay B."/>
            <person name="Kyrpides N."/>
            <person name="Woyke T.J."/>
        </authorList>
    </citation>
    <scope>NUCLEOTIDE SEQUENCE [LARGE SCALE GENOMIC DNA]</scope>
    <source>
        <strain evidence="7 8">YK9</strain>
    </source>
</reference>
<gene>
    <name evidence="7" type="ORF">PaecuDRAFT_1985</name>
</gene>
<comment type="catalytic activity">
    <reaction evidence="4">
        <text>3',5'-cyclic UMP + H2O = UMP + H(+)</text>
        <dbReference type="Rhea" id="RHEA:70575"/>
        <dbReference type="ChEBI" id="CHEBI:15377"/>
        <dbReference type="ChEBI" id="CHEBI:15378"/>
        <dbReference type="ChEBI" id="CHEBI:57865"/>
        <dbReference type="ChEBI" id="CHEBI:184387"/>
    </reaction>
    <physiologicalReaction direction="left-to-right" evidence="4">
        <dbReference type="Rhea" id="RHEA:70576"/>
    </physiologicalReaction>
</comment>
<feature type="domain" description="Metallo-beta-lactamase" evidence="6">
    <location>
        <begin position="7"/>
        <end position="191"/>
    </location>
</feature>
<dbReference type="Pfam" id="PF13483">
    <property type="entry name" value="Lactamase_B_3"/>
    <property type="match status" value="1"/>
</dbReference>
<dbReference type="GO" id="GO:0016787">
    <property type="term" value="F:hydrolase activity"/>
    <property type="evidence" value="ECO:0007669"/>
    <property type="project" value="UniProtKB-UniRule"/>
</dbReference>
<evidence type="ECO:0000256" key="1">
    <source>
        <dbReference type="ARBA" id="ARBA00022801"/>
    </source>
</evidence>
<evidence type="ECO:0000256" key="4">
    <source>
        <dbReference type="ARBA" id="ARBA00048505"/>
    </source>
</evidence>
<dbReference type="SMART" id="SM00849">
    <property type="entry name" value="Lactamase_B"/>
    <property type="match status" value="1"/>
</dbReference>
<evidence type="ECO:0000313" key="7">
    <source>
        <dbReference type="EMBL" id="EFM11537.1"/>
    </source>
</evidence>
<dbReference type="Proteomes" id="UP000005387">
    <property type="component" value="Unassembled WGS sequence"/>
</dbReference>
<dbReference type="NCBIfam" id="NF001911">
    <property type="entry name" value="PRK00685.1"/>
    <property type="match status" value="1"/>
</dbReference>
<dbReference type="InterPro" id="IPR001279">
    <property type="entry name" value="Metallo-B-lactamas"/>
</dbReference>
<dbReference type="PANTHER" id="PTHR43546">
    <property type="entry name" value="UPF0173 METAL-DEPENDENT HYDROLASE MJ1163-RELATED"/>
    <property type="match status" value="1"/>
</dbReference>
<evidence type="ECO:0000256" key="5">
    <source>
        <dbReference type="HAMAP-Rule" id="MF_00457"/>
    </source>
</evidence>
<dbReference type="OrthoDB" id="9789133at2"/>
<dbReference type="PANTHER" id="PTHR43546:SF3">
    <property type="entry name" value="UPF0173 METAL-DEPENDENT HYDROLASE MJ1163"/>
    <property type="match status" value="1"/>
</dbReference>
<dbReference type="SUPFAM" id="SSF56281">
    <property type="entry name" value="Metallo-hydrolase/oxidoreductase"/>
    <property type="match status" value="1"/>
</dbReference>
<keyword evidence="8" id="KW-1185">Reference proteome</keyword>
<sequence>MKVTFLGHSCFLVEADGKSVVIDPFLSGNPEATVKPEELKVDAVLITHGHADHTLDAVSIAKNNNCPIVTTYELALHLAKQGAAIHPMGIGGAFNFPWGRVKFTPAWHSTGIETENGFIYGGVAAGLLVTMGGKTLYHAGDTALFSDMKLIAETSAIDVACLPIGDNFTMGIEDAVIAASWLKPSVTIPMHFNTFPLIAVDSSVWAEQMERKGLAAQVLSPGQSLDTSTVTA</sequence>
<dbReference type="STRING" id="717606.PaecuDRAFT_1985"/>
<dbReference type="AlphaFoldDB" id="E0I8N2"/>
<evidence type="ECO:0000259" key="6">
    <source>
        <dbReference type="SMART" id="SM00849"/>
    </source>
</evidence>
<dbReference type="RefSeq" id="WP_006037993.1">
    <property type="nucleotide sequence ID" value="NZ_AEDD01000004.1"/>
</dbReference>
<dbReference type="Gene3D" id="3.60.15.10">
    <property type="entry name" value="Ribonuclease Z/Hydroxyacylglutathione hydrolase-like"/>
    <property type="match status" value="1"/>
</dbReference>
<dbReference type="EMBL" id="AEDD01000004">
    <property type="protein sequence ID" value="EFM11537.1"/>
    <property type="molecule type" value="Genomic_DNA"/>
</dbReference>
<dbReference type="InterPro" id="IPR050114">
    <property type="entry name" value="UPF0173_UPF0282_UlaG_hydrolase"/>
</dbReference>
<dbReference type="HAMAP" id="MF_00457">
    <property type="entry name" value="UPF0173"/>
    <property type="match status" value="1"/>
</dbReference>
<dbReference type="InterPro" id="IPR036866">
    <property type="entry name" value="RibonucZ/Hydroxyglut_hydro"/>
</dbReference>